<keyword evidence="7 9" id="KW-0067">ATP-binding</keyword>
<feature type="binding site" evidence="9">
    <location>
        <begin position="30"/>
        <end position="37"/>
    </location>
    <ligand>
        <name>ATP</name>
        <dbReference type="ChEBI" id="CHEBI:30616"/>
    </ligand>
</feature>
<feature type="binding site" evidence="9">
    <location>
        <begin position="147"/>
        <end position="150"/>
    </location>
    <ligand>
        <name>ATP</name>
        <dbReference type="ChEBI" id="CHEBI:30616"/>
    </ligand>
</feature>
<comment type="miscellaneous">
    <text evidence="9">The reaction proceeds by a bi uni uni bi ping pong mechanism.</text>
</comment>
<comment type="function">
    <text evidence="9">Catalyzes the condensation of pantoate with beta-alanine in an ATP-dependent reaction via a pantoyl-adenylate intermediate.</text>
</comment>
<reference evidence="11" key="1">
    <citation type="journal article" date="2019" name="Int. J. Syst. Evol. Microbiol.">
        <title>The Global Catalogue of Microorganisms (GCM) 10K type strain sequencing project: providing services to taxonomists for standard genome sequencing and annotation.</title>
        <authorList>
            <consortium name="The Broad Institute Genomics Platform"/>
            <consortium name="The Broad Institute Genome Sequencing Center for Infectious Disease"/>
            <person name="Wu L."/>
            <person name="Ma J."/>
        </authorList>
    </citation>
    <scope>NUCLEOTIDE SEQUENCE [LARGE SCALE GENOMIC DNA]</scope>
    <source>
        <strain evidence="11">IBRC-M 10703</strain>
    </source>
</reference>
<evidence type="ECO:0000256" key="5">
    <source>
        <dbReference type="ARBA" id="ARBA00022655"/>
    </source>
</evidence>
<comment type="similarity">
    <text evidence="2 9">Belongs to the pantothenate synthetase family.</text>
</comment>
<dbReference type="Gene3D" id="3.40.50.620">
    <property type="entry name" value="HUPs"/>
    <property type="match status" value="1"/>
</dbReference>
<evidence type="ECO:0000313" key="11">
    <source>
        <dbReference type="Proteomes" id="UP001595772"/>
    </source>
</evidence>
<accession>A0ABV8GTE9</accession>
<keyword evidence="3 9" id="KW-0963">Cytoplasm</keyword>
<dbReference type="NCBIfam" id="TIGR00125">
    <property type="entry name" value="cyt_tran_rel"/>
    <property type="match status" value="1"/>
</dbReference>
<dbReference type="InterPro" id="IPR003721">
    <property type="entry name" value="Pantoate_ligase"/>
</dbReference>
<dbReference type="Proteomes" id="UP001595772">
    <property type="component" value="Unassembled WGS sequence"/>
</dbReference>
<feature type="binding site" evidence="9">
    <location>
        <position position="153"/>
    </location>
    <ligand>
        <name>(R)-pantoate</name>
        <dbReference type="ChEBI" id="CHEBI:15980"/>
    </ligand>
</feature>
<dbReference type="SUPFAM" id="SSF52374">
    <property type="entry name" value="Nucleotidylyl transferase"/>
    <property type="match status" value="1"/>
</dbReference>
<dbReference type="GO" id="GO:0004592">
    <property type="term" value="F:pantoate-beta-alanine ligase activity"/>
    <property type="evidence" value="ECO:0007669"/>
    <property type="project" value="UniProtKB-EC"/>
</dbReference>
<feature type="binding site" evidence="9">
    <location>
        <begin position="184"/>
        <end position="187"/>
    </location>
    <ligand>
        <name>ATP</name>
        <dbReference type="ChEBI" id="CHEBI:30616"/>
    </ligand>
</feature>
<evidence type="ECO:0000313" key="10">
    <source>
        <dbReference type="EMBL" id="MFC4022965.1"/>
    </source>
</evidence>
<dbReference type="NCBIfam" id="TIGR00018">
    <property type="entry name" value="panC"/>
    <property type="match status" value="1"/>
</dbReference>
<dbReference type="Gene3D" id="3.30.1300.10">
    <property type="entry name" value="Pantoate-beta-alanine ligase, C-terminal domain"/>
    <property type="match status" value="1"/>
</dbReference>
<dbReference type="InterPro" id="IPR004821">
    <property type="entry name" value="Cyt_trans-like"/>
</dbReference>
<dbReference type="EC" id="6.3.2.1" evidence="9"/>
<keyword evidence="6 9" id="KW-0547">Nucleotide-binding</keyword>
<dbReference type="PANTHER" id="PTHR21299:SF1">
    <property type="entry name" value="PANTOATE--BETA-ALANINE LIGASE"/>
    <property type="match status" value="1"/>
</dbReference>
<evidence type="ECO:0000256" key="7">
    <source>
        <dbReference type="ARBA" id="ARBA00022840"/>
    </source>
</evidence>
<organism evidence="10 11">
    <name type="scientific">Oceanobacillus longus</name>
    <dbReference type="NCBI Taxonomy" id="930120"/>
    <lineage>
        <taxon>Bacteria</taxon>
        <taxon>Bacillati</taxon>
        <taxon>Bacillota</taxon>
        <taxon>Bacilli</taxon>
        <taxon>Bacillales</taxon>
        <taxon>Bacillaceae</taxon>
        <taxon>Oceanobacillus</taxon>
    </lineage>
</organism>
<comment type="subunit">
    <text evidence="9">Homodimer.</text>
</comment>
<name>A0ABV8GTE9_9BACI</name>
<evidence type="ECO:0000256" key="4">
    <source>
        <dbReference type="ARBA" id="ARBA00022598"/>
    </source>
</evidence>
<sequence length="290" mass="33342">MQIIRTVKEMQLISIQLKNEQKQIGYVATMGYFHEGHLNLMKQARKENDIVITSIFVNPLQFGPNEDFEKYPRNKEKDTREAEEAGIDYLFLPSVDEMYPDKQLIKMHMERRVNVLCGNSRPGHFDGVLTVLTKLFHIVLPDKTYFGLKDAQQVAVVEALIRDHNFPIKLIGVPTTREADGLAKSSRNVFLNEQERKEAVWLYKSLLHGQQLVVDGVKNPDIIVKEVHELLREHVSGKVDYIEMLSYPDLLPVLDTNQNIILAAAIYFEEARIIDNIILNAKGQIKSQFE</sequence>
<dbReference type="RefSeq" id="WP_379495453.1">
    <property type="nucleotide sequence ID" value="NZ_JBHSAO010000001.1"/>
</dbReference>
<evidence type="ECO:0000256" key="2">
    <source>
        <dbReference type="ARBA" id="ARBA00009256"/>
    </source>
</evidence>
<evidence type="ECO:0000256" key="3">
    <source>
        <dbReference type="ARBA" id="ARBA00022490"/>
    </source>
</evidence>
<feature type="active site" description="Proton donor" evidence="9">
    <location>
        <position position="37"/>
    </location>
</feature>
<dbReference type="CDD" id="cd00560">
    <property type="entry name" value="PanC"/>
    <property type="match status" value="1"/>
</dbReference>
<dbReference type="InterPro" id="IPR014729">
    <property type="entry name" value="Rossmann-like_a/b/a_fold"/>
</dbReference>
<evidence type="ECO:0000256" key="1">
    <source>
        <dbReference type="ARBA" id="ARBA00004990"/>
    </source>
</evidence>
<dbReference type="HAMAP" id="MF_00158">
    <property type="entry name" value="PanC"/>
    <property type="match status" value="1"/>
</dbReference>
<comment type="catalytic activity">
    <reaction evidence="8 9">
        <text>(R)-pantoate + beta-alanine + ATP = (R)-pantothenate + AMP + diphosphate + H(+)</text>
        <dbReference type="Rhea" id="RHEA:10912"/>
        <dbReference type="ChEBI" id="CHEBI:15378"/>
        <dbReference type="ChEBI" id="CHEBI:15980"/>
        <dbReference type="ChEBI" id="CHEBI:29032"/>
        <dbReference type="ChEBI" id="CHEBI:30616"/>
        <dbReference type="ChEBI" id="CHEBI:33019"/>
        <dbReference type="ChEBI" id="CHEBI:57966"/>
        <dbReference type="ChEBI" id="CHEBI:456215"/>
        <dbReference type="EC" id="6.3.2.1"/>
    </reaction>
</comment>
<comment type="caution">
    <text evidence="9">Lacks conserved residue(s) required for the propagation of feature annotation.</text>
</comment>
<dbReference type="Pfam" id="PF02569">
    <property type="entry name" value="Pantoate_ligase"/>
    <property type="match status" value="1"/>
</dbReference>
<feature type="binding site" evidence="9">
    <location>
        <position position="61"/>
    </location>
    <ligand>
        <name>(R)-pantoate</name>
        <dbReference type="ChEBI" id="CHEBI:15980"/>
    </ligand>
</feature>
<comment type="pathway">
    <text evidence="1 9">Cofactor biosynthesis; (R)-pantothenate biosynthesis; (R)-pantothenate from (R)-pantoate and beta-alanine: step 1/1.</text>
</comment>
<evidence type="ECO:0000256" key="8">
    <source>
        <dbReference type="ARBA" id="ARBA00048258"/>
    </source>
</evidence>
<comment type="subcellular location">
    <subcellularLocation>
        <location evidence="9">Cytoplasm</location>
    </subcellularLocation>
</comment>
<proteinExistence type="inferred from homology"/>
<dbReference type="InterPro" id="IPR042176">
    <property type="entry name" value="Pantoate_ligase_C"/>
</dbReference>
<evidence type="ECO:0000256" key="6">
    <source>
        <dbReference type="ARBA" id="ARBA00022741"/>
    </source>
</evidence>
<dbReference type="PANTHER" id="PTHR21299">
    <property type="entry name" value="CYTIDYLATE KINASE/PANTOATE-BETA-ALANINE LIGASE"/>
    <property type="match status" value="1"/>
</dbReference>
<feature type="binding site" evidence="9">
    <location>
        <position position="61"/>
    </location>
    <ligand>
        <name>beta-alanine</name>
        <dbReference type="ChEBI" id="CHEBI:57966"/>
    </ligand>
</feature>
<keyword evidence="11" id="KW-1185">Reference proteome</keyword>
<gene>
    <name evidence="9 10" type="primary">panC</name>
    <name evidence="10" type="ORF">ACFOUV_03940</name>
</gene>
<evidence type="ECO:0000256" key="9">
    <source>
        <dbReference type="HAMAP-Rule" id="MF_00158"/>
    </source>
</evidence>
<keyword evidence="4 9" id="KW-0436">Ligase</keyword>
<dbReference type="EMBL" id="JBHSAO010000001">
    <property type="protein sequence ID" value="MFC4022965.1"/>
    <property type="molecule type" value="Genomic_DNA"/>
</dbReference>
<keyword evidence="5 9" id="KW-0566">Pantothenate biosynthesis</keyword>
<protein>
    <recommendedName>
        <fullName evidence="9">Pantothenate synthetase</fullName>
        <shortName evidence="9">PS</shortName>
        <ecNumber evidence="9">6.3.2.1</ecNumber>
    </recommendedName>
    <alternativeName>
        <fullName evidence="9">Pantoate--beta-alanine ligase</fullName>
    </alternativeName>
    <alternativeName>
        <fullName evidence="9">Pantoate-activating enzyme</fullName>
    </alternativeName>
</protein>
<comment type="caution">
    <text evidence="10">The sequence shown here is derived from an EMBL/GenBank/DDBJ whole genome shotgun (WGS) entry which is preliminary data.</text>
</comment>